<evidence type="ECO:0000256" key="2">
    <source>
        <dbReference type="ARBA" id="ARBA00022723"/>
    </source>
</evidence>
<keyword evidence="2" id="KW-0479">Metal-binding</keyword>
<dbReference type="InterPro" id="IPR006913">
    <property type="entry name" value="CENP-V/GFA"/>
</dbReference>
<gene>
    <name evidence="6" type="ORF">EJ08DRAFT_649646</name>
</gene>
<accession>A0A9P4NRG6</accession>
<reference evidence="6" key="1">
    <citation type="journal article" date="2020" name="Stud. Mycol.">
        <title>101 Dothideomycetes genomes: a test case for predicting lifestyles and emergence of pathogens.</title>
        <authorList>
            <person name="Haridas S."/>
            <person name="Albert R."/>
            <person name="Binder M."/>
            <person name="Bloem J."/>
            <person name="Labutti K."/>
            <person name="Salamov A."/>
            <person name="Andreopoulos B."/>
            <person name="Baker S."/>
            <person name="Barry K."/>
            <person name="Bills G."/>
            <person name="Bluhm B."/>
            <person name="Cannon C."/>
            <person name="Castanera R."/>
            <person name="Culley D."/>
            <person name="Daum C."/>
            <person name="Ezra D."/>
            <person name="Gonzalez J."/>
            <person name="Henrissat B."/>
            <person name="Kuo A."/>
            <person name="Liang C."/>
            <person name="Lipzen A."/>
            <person name="Lutzoni F."/>
            <person name="Magnuson J."/>
            <person name="Mondo S."/>
            <person name="Nolan M."/>
            <person name="Ohm R."/>
            <person name="Pangilinan J."/>
            <person name="Park H.-J."/>
            <person name="Ramirez L."/>
            <person name="Alfaro M."/>
            <person name="Sun H."/>
            <person name="Tritt A."/>
            <person name="Yoshinaga Y."/>
            <person name="Zwiers L.-H."/>
            <person name="Turgeon B."/>
            <person name="Goodwin S."/>
            <person name="Spatafora J."/>
            <person name="Crous P."/>
            <person name="Grigoriev I."/>
        </authorList>
    </citation>
    <scope>NUCLEOTIDE SEQUENCE</scope>
    <source>
        <strain evidence="6">CBS 130266</strain>
    </source>
</reference>
<comment type="similarity">
    <text evidence="1">Belongs to the Gfa family.</text>
</comment>
<dbReference type="Pfam" id="PF04828">
    <property type="entry name" value="GFA"/>
    <property type="match status" value="1"/>
</dbReference>
<evidence type="ECO:0000256" key="3">
    <source>
        <dbReference type="ARBA" id="ARBA00022833"/>
    </source>
</evidence>
<sequence length="135" mass="14789">MPLKGHCNCEAIKVTISDKALEESSPTFCHCTNCRRQAGATGSYVMTLKDDAFKIEGKPKGYLDKSTDSGTPMHRFFCGDCGSPIMSVTSLAEGYAFVKMGLFDKIPAPSKEVYTRNRQGWEPEIPNTAQVEGAR</sequence>
<keyword evidence="4" id="KW-0456">Lyase</keyword>
<dbReference type="PROSITE" id="PS51891">
    <property type="entry name" value="CENP_V_GFA"/>
    <property type="match status" value="1"/>
</dbReference>
<protein>
    <recommendedName>
        <fullName evidence="5">CENP-V/GFA domain-containing protein</fullName>
    </recommendedName>
</protein>
<dbReference type="SUPFAM" id="SSF51316">
    <property type="entry name" value="Mss4-like"/>
    <property type="match status" value="1"/>
</dbReference>
<keyword evidence="3" id="KW-0862">Zinc</keyword>
<feature type="domain" description="CENP-V/GFA" evidence="5">
    <location>
        <begin position="3"/>
        <end position="122"/>
    </location>
</feature>
<evidence type="ECO:0000313" key="7">
    <source>
        <dbReference type="Proteomes" id="UP000800235"/>
    </source>
</evidence>
<evidence type="ECO:0000256" key="4">
    <source>
        <dbReference type="ARBA" id="ARBA00023239"/>
    </source>
</evidence>
<evidence type="ECO:0000313" key="6">
    <source>
        <dbReference type="EMBL" id="KAF2430336.1"/>
    </source>
</evidence>
<dbReference type="AlphaFoldDB" id="A0A9P4NRG6"/>
<dbReference type="GO" id="GO:0046872">
    <property type="term" value="F:metal ion binding"/>
    <property type="evidence" value="ECO:0007669"/>
    <property type="project" value="UniProtKB-KW"/>
</dbReference>
<organism evidence="6 7">
    <name type="scientific">Tothia fuscella</name>
    <dbReference type="NCBI Taxonomy" id="1048955"/>
    <lineage>
        <taxon>Eukaryota</taxon>
        <taxon>Fungi</taxon>
        <taxon>Dikarya</taxon>
        <taxon>Ascomycota</taxon>
        <taxon>Pezizomycotina</taxon>
        <taxon>Dothideomycetes</taxon>
        <taxon>Pleosporomycetidae</taxon>
        <taxon>Venturiales</taxon>
        <taxon>Cylindrosympodiaceae</taxon>
        <taxon>Tothia</taxon>
    </lineage>
</organism>
<dbReference type="PANTHER" id="PTHR33337">
    <property type="entry name" value="GFA DOMAIN-CONTAINING PROTEIN"/>
    <property type="match status" value="1"/>
</dbReference>
<dbReference type="Proteomes" id="UP000800235">
    <property type="component" value="Unassembled WGS sequence"/>
</dbReference>
<dbReference type="GO" id="GO:0016846">
    <property type="term" value="F:carbon-sulfur lyase activity"/>
    <property type="evidence" value="ECO:0007669"/>
    <property type="project" value="InterPro"/>
</dbReference>
<dbReference type="OrthoDB" id="9985472at2759"/>
<dbReference type="PANTHER" id="PTHR33337:SF40">
    <property type="entry name" value="CENP-V_GFA DOMAIN-CONTAINING PROTEIN-RELATED"/>
    <property type="match status" value="1"/>
</dbReference>
<comment type="caution">
    <text evidence="6">The sequence shown here is derived from an EMBL/GenBank/DDBJ whole genome shotgun (WGS) entry which is preliminary data.</text>
</comment>
<dbReference type="EMBL" id="MU007039">
    <property type="protein sequence ID" value="KAF2430336.1"/>
    <property type="molecule type" value="Genomic_DNA"/>
</dbReference>
<name>A0A9P4NRG6_9PEZI</name>
<proteinExistence type="inferred from homology"/>
<dbReference type="InterPro" id="IPR011057">
    <property type="entry name" value="Mss4-like_sf"/>
</dbReference>
<evidence type="ECO:0000259" key="5">
    <source>
        <dbReference type="PROSITE" id="PS51891"/>
    </source>
</evidence>
<keyword evidence="7" id="KW-1185">Reference proteome</keyword>
<dbReference type="Gene3D" id="3.90.1590.10">
    <property type="entry name" value="glutathione-dependent formaldehyde- activating enzyme (gfa)"/>
    <property type="match status" value="1"/>
</dbReference>
<evidence type="ECO:0000256" key="1">
    <source>
        <dbReference type="ARBA" id="ARBA00005495"/>
    </source>
</evidence>